<protein>
    <submittedName>
        <fullName evidence="2">HAD family hydrolase</fullName>
    </submittedName>
</protein>
<dbReference type="InterPro" id="IPR023214">
    <property type="entry name" value="HAD_sf"/>
</dbReference>
<dbReference type="Gene3D" id="3.40.50.1000">
    <property type="entry name" value="HAD superfamily/HAD-like"/>
    <property type="match status" value="1"/>
</dbReference>
<dbReference type="Proteomes" id="UP000320580">
    <property type="component" value="Chromosome"/>
</dbReference>
<accession>A0A5B8JJW0</accession>
<dbReference type="SUPFAM" id="SSF56784">
    <property type="entry name" value="HAD-like"/>
    <property type="match status" value="1"/>
</dbReference>
<keyword evidence="3" id="KW-1185">Reference proteome</keyword>
<dbReference type="PRINTS" id="PR00413">
    <property type="entry name" value="HADHALOGNASE"/>
</dbReference>
<dbReference type="SFLD" id="SFLDS00003">
    <property type="entry name" value="Haloacid_Dehalogenase"/>
    <property type="match status" value="1"/>
</dbReference>
<dbReference type="InterPro" id="IPR036412">
    <property type="entry name" value="HAD-like_sf"/>
</dbReference>
<sequence>MAGLVDGVDAVVLDFYGTLVRMVPPLPPTHDSVLRRRGLHTAADNWGEMWSAGPADGEDHREHSVSEAAYRAWEVDRLRRRALDRGVPAELAGEVAAELDRATKTLTLELFPDVLASLARLRGRGLRIVVCSNWFWDLDRAVDGAGLGELVDTCVASARAGARKPHPLIYRAALDACGTTPGRTLFVGDMWEPDVLGPLAHGMRAVHLYRPDRAVQGAAPALPRGAARIATLRTLTDPA</sequence>
<dbReference type="KEGG" id="sqz:FQU76_06030"/>
<dbReference type="OrthoDB" id="9810501at2"/>
<evidence type="ECO:0000256" key="1">
    <source>
        <dbReference type="ARBA" id="ARBA00022801"/>
    </source>
</evidence>
<name>A0A5B8JJW0_9ACTN</name>
<reference evidence="2 3" key="1">
    <citation type="submission" date="2019-07" db="EMBL/GenBank/DDBJ databases">
        <authorList>
            <person name="Zhu P."/>
        </authorList>
    </citation>
    <scope>NUCLEOTIDE SEQUENCE [LARGE SCALE GENOMIC DNA]</scope>
    <source>
        <strain evidence="2 3">SSL-25</strain>
    </source>
</reference>
<dbReference type="PANTHER" id="PTHR43316">
    <property type="entry name" value="HYDROLASE, HALOACID DELAHOGENASE-RELATED"/>
    <property type="match status" value="1"/>
</dbReference>
<evidence type="ECO:0000313" key="2">
    <source>
        <dbReference type="EMBL" id="QDY80794.1"/>
    </source>
</evidence>
<evidence type="ECO:0000313" key="3">
    <source>
        <dbReference type="Proteomes" id="UP000320580"/>
    </source>
</evidence>
<keyword evidence="1 2" id="KW-0378">Hydrolase</keyword>
<dbReference type="PANTHER" id="PTHR43316:SF3">
    <property type="entry name" value="HALOACID DEHALOGENASE, TYPE II (AFU_ORTHOLOGUE AFUA_2G07750)-RELATED"/>
    <property type="match status" value="1"/>
</dbReference>
<dbReference type="InterPro" id="IPR051540">
    <property type="entry name" value="S-2-haloacid_dehalogenase"/>
</dbReference>
<dbReference type="AlphaFoldDB" id="A0A5B8JJW0"/>
<gene>
    <name evidence="2" type="ORF">FQU76_06030</name>
</gene>
<proteinExistence type="predicted"/>
<dbReference type="Pfam" id="PF00702">
    <property type="entry name" value="Hydrolase"/>
    <property type="match status" value="1"/>
</dbReference>
<dbReference type="InterPro" id="IPR006439">
    <property type="entry name" value="HAD-SF_hydro_IA"/>
</dbReference>
<dbReference type="SFLD" id="SFLDG01129">
    <property type="entry name" value="C1.5:_HAD__Beta-PGM__Phosphata"/>
    <property type="match status" value="1"/>
</dbReference>
<dbReference type="EMBL" id="CP042266">
    <property type="protein sequence ID" value="QDY80794.1"/>
    <property type="molecule type" value="Genomic_DNA"/>
</dbReference>
<organism evidence="2 3">
    <name type="scientific">Streptomyces qinzhouensis</name>
    <dbReference type="NCBI Taxonomy" id="2599401"/>
    <lineage>
        <taxon>Bacteria</taxon>
        <taxon>Bacillati</taxon>
        <taxon>Actinomycetota</taxon>
        <taxon>Actinomycetes</taxon>
        <taxon>Kitasatosporales</taxon>
        <taxon>Streptomycetaceae</taxon>
        <taxon>Streptomyces</taxon>
    </lineage>
</organism>
<dbReference type="GO" id="GO:0016787">
    <property type="term" value="F:hydrolase activity"/>
    <property type="evidence" value="ECO:0007669"/>
    <property type="project" value="UniProtKB-KW"/>
</dbReference>